<sequence>MWEKKREKEIDMEGGGGGYGCQGAGGGEEGAEPGRGTNGRRAAPAVTSRGARCDGRGERESARGIGREARGRERARERCRGGGRPPGGYPFQRRGGAGAERVPAATGRFSPSSVSSELAVCDMHNT</sequence>
<feature type="region of interest" description="Disordered" evidence="1">
    <location>
        <begin position="1"/>
        <end position="97"/>
    </location>
</feature>
<feature type="compositionally biased region" description="Gly residues" evidence="1">
    <location>
        <begin position="13"/>
        <end position="28"/>
    </location>
</feature>
<keyword evidence="3" id="KW-1185">Reference proteome</keyword>
<feature type="compositionally biased region" description="Basic and acidic residues" evidence="1">
    <location>
        <begin position="1"/>
        <end position="11"/>
    </location>
</feature>
<evidence type="ECO:0000256" key="1">
    <source>
        <dbReference type="SAM" id="MobiDB-lite"/>
    </source>
</evidence>
<protein>
    <submittedName>
        <fullName evidence="2">Uncharacterized protein</fullName>
    </submittedName>
</protein>
<reference evidence="2 3" key="1">
    <citation type="submission" date="2023-09" db="EMBL/GenBank/DDBJ databases">
        <title>Nesidiocoris tenuis whole genome shotgun sequence.</title>
        <authorList>
            <person name="Shibata T."/>
            <person name="Shimoda M."/>
            <person name="Kobayashi T."/>
            <person name="Uehara T."/>
        </authorList>
    </citation>
    <scope>NUCLEOTIDE SEQUENCE [LARGE SCALE GENOMIC DNA]</scope>
    <source>
        <strain evidence="2 3">Japan</strain>
    </source>
</reference>
<proteinExistence type="predicted"/>
<evidence type="ECO:0000313" key="2">
    <source>
        <dbReference type="EMBL" id="BES93263.1"/>
    </source>
</evidence>
<accession>A0ABN7AMU4</accession>
<dbReference type="Proteomes" id="UP001307889">
    <property type="component" value="Chromosome 4"/>
</dbReference>
<dbReference type="EMBL" id="AP028912">
    <property type="protein sequence ID" value="BES93263.1"/>
    <property type="molecule type" value="Genomic_DNA"/>
</dbReference>
<feature type="compositionally biased region" description="Basic and acidic residues" evidence="1">
    <location>
        <begin position="51"/>
        <end position="80"/>
    </location>
</feature>
<organism evidence="2 3">
    <name type="scientific">Nesidiocoris tenuis</name>
    <dbReference type="NCBI Taxonomy" id="355587"/>
    <lineage>
        <taxon>Eukaryota</taxon>
        <taxon>Metazoa</taxon>
        <taxon>Ecdysozoa</taxon>
        <taxon>Arthropoda</taxon>
        <taxon>Hexapoda</taxon>
        <taxon>Insecta</taxon>
        <taxon>Pterygota</taxon>
        <taxon>Neoptera</taxon>
        <taxon>Paraneoptera</taxon>
        <taxon>Hemiptera</taxon>
        <taxon>Heteroptera</taxon>
        <taxon>Panheteroptera</taxon>
        <taxon>Cimicomorpha</taxon>
        <taxon>Miridae</taxon>
        <taxon>Dicyphina</taxon>
        <taxon>Nesidiocoris</taxon>
    </lineage>
</organism>
<gene>
    <name evidence="2" type="ORF">NTJ_06072</name>
</gene>
<evidence type="ECO:0000313" key="3">
    <source>
        <dbReference type="Proteomes" id="UP001307889"/>
    </source>
</evidence>
<name>A0ABN7AMU4_9HEMI</name>